<organism evidence="2 3">
    <name type="scientific">Ureibacillus galli</name>
    <dbReference type="NCBI Taxonomy" id="2762222"/>
    <lineage>
        <taxon>Bacteria</taxon>
        <taxon>Bacillati</taxon>
        <taxon>Bacillota</taxon>
        <taxon>Bacilli</taxon>
        <taxon>Bacillales</taxon>
        <taxon>Caryophanaceae</taxon>
        <taxon>Ureibacillus</taxon>
    </lineage>
</organism>
<gene>
    <name evidence="2" type="ORF">H9636_03060</name>
</gene>
<dbReference type="EMBL" id="JACSQA010000002">
    <property type="protein sequence ID" value="MBD8025627.1"/>
    <property type="molecule type" value="Genomic_DNA"/>
</dbReference>
<proteinExistence type="predicted"/>
<dbReference type="InterPro" id="IPR000182">
    <property type="entry name" value="GNAT_dom"/>
</dbReference>
<feature type="domain" description="N-acetyltransferase" evidence="1">
    <location>
        <begin position="148"/>
        <end position="290"/>
    </location>
</feature>
<evidence type="ECO:0000313" key="2">
    <source>
        <dbReference type="EMBL" id="MBD8025627.1"/>
    </source>
</evidence>
<dbReference type="Proteomes" id="UP000640930">
    <property type="component" value="Unassembled WGS sequence"/>
</dbReference>
<evidence type="ECO:0000259" key="1">
    <source>
        <dbReference type="PROSITE" id="PS51186"/>
    </source>
</evidence>
<dbReference type="RefSeq" id="WP_191706164.1">
    <property type="nucleotide sequence ID" value="NZ_JACSQA010000002.1"/>
</dbReference>
<dbReference type="SUPFAM" id="SSF55729">
    <property type="entry name" value="Acyl-CoA N-acyltransferases (Nat)"/>
    <property type="match status" value="1"/>
</dbReference>
<dbReference type="Gene3D" id="3.40.630.30">
    <property type="match status" value="1"/>
</dbReference>
<dbReference type="InterPro" id="IPR016181">
    <property type="entry name" value="Acyl_CoA_acyltransferase"/>
</dbReference>
<sequence>MEKAQNLIELSRFLAKLNNQKQFHIGYCGEVEEEIYKTLKEDFVHEKDGISFWIAKNQDGVIITAIGLDIGTSAEVWGPFLQIVSLPLQHQLWEQVVKGNSSISEFYFFVNKENITQQQFLNEIGAAKTGEHLILEIKKENFHEMGEIRSKPYEERDYPTFEKLHFEMFPNTYYDAKTIINRLSEHCILKVLKSEMNDVVGYAYYEIDSEIGEASLEYLAISPKAQNQGLGTLLLKEVLTEMFSHSHITEIRLSVNNQNNRANHVYFKAGFEQKHILYSNQFHRRVDEDF</sequence>
<reference evidence="2 3" key="1">
    <citation type="submission" date="2020-08" db="EMBL/GenBank/DDBJ databases">
        <title>A Genomic Blueprint of the Chicken Gut Microbiome.</title>
        <authorList>
            <person name="Gilroy R."/>
            <person name="Ravi A."/>
            <person name="Getino M."/>
            <person name="Pursley I."/>
            <person name="Horton D.L."/>
            <person name="Alikhan N.-F."/>
            <person name="Baker D."/>
            <person name="Gharbi K."/>
            <person name="Hall N."/>
            <person name="Watson M."/>
            <person name="Adriaenssens E.M."/>
            <person name="Foster-Nyarko E."/>
            <person name="Jarju S."/>
            <person name="Secka A."/>
            <person name="Antonio M."/>
            <person name="Oren A."/>
            <person name="Chaudhuri R."/>
            <person name="La Ragione R.M."/>
            <person name="Hildebrand F."/>
            <person name="Pallen M.J."/>
        </authorList>
    </citation>
    <scope>NUCLEOTIDE SEQUENCE [LARGE SCALE GENOMIC DNA]</scope>
    <source>
        <strain evidence="2 3">Re31</strain>
    </source>
</reference>
<dbReference type="Pfam" id="PF00583">
    <property type="entry name" value="Acetyltransf_1"/>
    <property type="match status" value="1"/>
</dbReference>
<accession>A0ABR8X8W7</accession>
<comment type="caution">
    <text evidence="2">The sequence shown here is derived from an EMBL/GenBank/DDBJ whole genome shotgun (WGS) entry which is preliminary data.</text>
</comment>
<keyword evidence="3" id="KW-1185">Reference proteome</keyword>
<name>A0ABR8X8W7_9BACL</name>
<dbReference type="CDD" id="cd04301">
    <property type="entry name" value="NAT_SF"/>
    <property type="match status" value="1"/>
</dbReference>
<dbReference type="PROSITE" id="PS51186">
    <property type="entry name" value="GNAT"/>
    <property type="match status" value="1"/>
</dbReference>
<protein>
    <submittedName>
        <fullName evidence="2">GNAT family N-acetyltransferase</fullName>
    </submittedName>
</protein>
<evidence type="ECO:0000313" key="3">
    <source>
        <dbReference type="Proteomes" id="UP000640930"/>
    </source>
</evidence>